<dbReference type="InterPro" id="IPR036063">
    <property type="entry name" value="Smr_dom_sf"/>
</dbReference>
<dbReference type="Pfam" id="PF01713">
    <property type="entry name" value="Smr"/>
    <property type="match status" value="1"/>
</dbReference>
<dbReference type="InterPro" id="IPR002625">
    <property type="entry name" value="Smr_dom"/>
</dbReference>
<dbReference type="InParanoid" id="A0A151ZF21"/>
<dbReference type="PANTHER" id="PTHR47417:SF1">
    <property type="entry name" value="SMR DOMAIN-CONTAINING PROTEIN YPL199C"/>
    <property type="match status" value="1"/>
</dbReference>
<dbReference type="Gene3D" id="3.30.1370.110">
    <property type="match status" value="1"/>
</dbReference>
<reference evidence="2 3" key="1">
    <citation type="submission" date="2015-12" db="EMBL/GenBank/DDBJ databases">
        <title>Dictyostelia acquired genes for synthesis and detection of signals that induce cell-type specialization by lateral gene transfer from prokaryotes.</title>
        <authorList>
            <person name="Gloeckner G."/>
            <person name="Schaap P."/>
        </authorList>
    </citation>
    <scope>NUCLEOTIDE SEQUENCE [LARGE SCALE GENOMIC DNA]</scope>
    <source>
        <strain evidence="2 3">TK</strain>
    </source>
</reference>
<dbReference type="Proteomes" id="UP000076078">
    <property type="component" value="Unassembled WGS sequence"/>
</dbReference>
<protein>
    <submittedName>
        <fullName evidence="2">Small MutS related (Smr) family protein</fullName>
    </submittedName>
</protein>
<evidence type="ECO:0000259" key="1">
    <source>
        <dbReference type="PROSITE" id="PS50828"/>
    </source>
</evidence>
<dbReference type="STRING" id="361077.A0A151ZF21"/>
<name>A0A151ZF21_TIELA</name>
<dbReference type="InterPro" id="IPR053020">
    <property type="entry name" value="Smr_domain_protein"/>
</dbReference>
<dbReference type="SMART" id="SM00463">
    <property type="entry name" value="SMR"/>
    <property type="match status" value="1"/>
</dbReference>
<evidence type="ECO:0000313" key="2">
    <source>
        <dbReference type="EMBL" id="KYQ92561.1"/>
    </source>
</evidence>
<feature type="domain" description="Smr" evidence="1">
    <location>
        <begin position="80"/>
        <end position="156"/>
    </location>
</feature>
<evidence type="ECO:0000313" key="3">
    <source>
        <dbReference type="Proteomes" id="UP000076078"/>
    </source>
</evidence>
<gene>
    <name evidence="2" type="ORF">DLAC_06551</name>
</gene>
<dbReference type="PROSITE" id="PS50828">
    <property type="entry name" value="SMR"/>
    <property type="match status" value="1"/>
</dbReference>
<dbReference type="AlphaFoldDB" id="A0A151ZF21"/>
<dbReference type="PANTHER" id="PTHR47417">
    <property type="entry name" value="SMR DOMAIN-CONTAINING PROTEIN YPL199C"/>
    <property type="match status" value="1"/>
</dbReference>
<accession>A0A151ZF21</accession>
<comment type="caution">
    <text evidence="2">The sequence shown here is derived from an EMBL/GenBank/DDBJ whole genome shotgun (WGS) entry which is preliminary data.</text>
</comment>
<dbReference type="EMBL" id="LODT01000029">
    <property type="protein sequence ID" value="KYQ92561.1"/>
    <property type="molecule type" value="Genomic_DNA"/>
</dbReference>
<dbReference type="OrthoDB" id="3231855at2759"/>
<proteinExistence type="predicted"/>
<dbReference type="SUPFAM" id="SSF160443">
    <property type="entry name" value="SMR domain-like"/>
    <property type="match status" value="1"/>
</dbReference>
<dbReference type="OMA" id="FKICNEG"/>
<keyword evidence="3" id="KW-1185">Reference proteome</keyword>
<organism evidence="2 3">
    <name type="scientific">Tieghemostelium lacteum</name>
    <name type="common">Slime mold</name>
    <name type="synonym">Dictyostelium lacteum</name>
    <dbReference type="NCBI Taxonomy" id="361077"/>
    <lineage>
        <taxon>Eukaryota</taxon>
        <taxon>Amoebozoa</taxon>
        <taxon>Evosea</taxon>
        <taxon>Eumycetozoa</taxon>
        <taxon>Dictyostelia</taxon>
        <taxon>Dictyosteliales</taxon>
        <taxon>Raperosteliaceae</taxon>
        <taxon>Tieghemostelium</taxon>
    </lineage>
</organism>
<sequence>MFLVAAGIVTGVSYLLYQFYRRVTVTKEDVNNIDTLHLKLEAEIAKLKQEKRYKLIDRTIDDYCQQIFDIVNENRDKYTIDLHGLFTKQALSFLKDRITQLKKENYSGTLLVITGQGLHSASGGAKIKPMIEEYLTTNNYSFVIGSKGGAYTVSLDKKKINIK</sequence>